<name>A0A2V1DBB7_9PLEO</name>
<protein>
    <recommendedName>
        <fullName evidence="8">RTA1 like protein</fullName>
    </recommendedName>
</protein>
<feature type="non-terminal residue" evidence="6">
    <location>
        <position position="1"/>
    </location>
</feature>
<evidence type="ECO:0008006" key="8">
    <source>
        <dbReference type="Google" id="ProtNLM"/>
    </source>
</evidence>
<dbReference type="EMBL" id="KZ805498">
    <property type="protein sequence ID" value="PVH95388.1"/>
    <property type="molecule type" value="Genomic_DNA"/>
</dbReference>
<feature type="transmembrane region" description="Helical" evidence="5">
    <location>
        <begin position="150"/>
        <end position="176"/>
    </location>
</feature>
<evidence type="ECO:0000313" key="6">
    <source>
        <dbReference type="EMBL" id="PVH95388.1"/>
    </source>
</evidence>
<comment type="subcellular location">
    <subcellularLocation>
        <location evidence="1">Membrane</location>
        <topology evidence="1">Multi-pass membrane protein</topology>
    </subcellularLocation>
</comment>
<feature type="transmembrane region" description="Helical" evidence="5">
    <location>
        <begin position="116"/>
        <end position="138"/>
    </location>
</feature>
<dbReference type="STRING" id="97972.A0A2V1DBB7"/>
<evidence type="ECO:0000256" key="4">
    <source>
        <dbReference type="ARBA" id="ARBA00023136"/>
    </source>
</evidence>
<feature type="transmembrane region" description="Helical" evidence="5">
    <location>
        <begin position="36"/>
        <end position="56"/>
    </location>
</feature>
<dbReference type="GO" id="GO:0016020">
    <property type="term" value="C:membrane"/>
    <property type="evidence" value="ECO:0007669"/>
    <property type="project" value="UniProtKB-SubCell"/>
</dbReference>
<proteinExistence type="predicted"/>
<dbReference type="AlphaFoldDB" id="A0A2V1DBB7"/>
<keyword evidence="4 5" id="KW-0472">Membrane</keyword>
<evidence type="ECO:0000256" key="1">
    <source>
        <dbReference type="ARBA" id="ARBA00004141"/>
    </source>
</evidence>
<feature type="transmembrane region" description="Helical" evidence="5">
    <location>
        <begin position="197"/>
        <end position="217"/>
    </location>
</feature>
<dbReference type="OrthoDB" id="3358017at2759"/>
<accession>A0A2V1DBB7</accession>
<keyword evidence="3 5" id="KW-1133">Transmembrane helix</keyword>
<evidence type="ECO:0000256" key="2">
    <source>
        <dbReference type="ARBA" id="ARBA00022692"/>
    </source>
</evidence>
<keyword evidence="2 5" id="KW-0812">Transmembrane</keyword>
<feature type="non-terminal residue" evidence="6">
    <location>
        <position position="256"/>
    </location>
</feature>
<dbReference type="Pfam" id="PF04479">
    <property type="entry name" value="RTA1"/>
    <property type="match status" value="1"/>
</dbReference>
<reference evidence="6 7" key="1">
    <citation type="journal article" date="2018" name="Sci. Rep.">
        <title>Comparative genomics provides insights into the lifestyle and reveals functional heterogeneity of dark septate endophytic fungi.</title>
        <authorList>
            <person name="Knapp D.G."/>
            <person name="Nemeth J.B."/>
            <person name="Barry K."/>
            <person name="Hainaut M."/>
            <person name="Henrissat B."/>
            <person name="Johnson J."/>
            <person name="Kuo A."/>
            <person name="Lim J.H.P."/>
            <person name="Lipzen A."/>
            <person name="Nolan M."/>
            <person name="Ohm R.A."/>
            <person name="Tamas L."/>
            <person name="Grigoriev I.V."/>
            <person name="Spatafora J.W."/>
            <person name="Nagy L.G."/>
            <person name="Kovacs G.M."/>
        </authorList>
    </citation>
    <scope>NUCLEOTIDE SEQUENCE [LARGE SCALE GENOMIC DNA]</scope>
    <source>
        <strain evidence="6 7">DSE2036</strain>
    </source>
</reference>
<feature type="transmembrane region" description="Helical" evidence="5">
    <location>
        <begin position="6"/>
        <end position="24"/>
    </location>
</feature>
<feature type="transmembrane region" description="Helical" evidence="5">
    <location>
        <begin position="237"/>
        <end position="255"/>
    </location>
</feature>
<dbReference type="PANTHER" id="PTHR31465">
    <property type="entry name" value="PROTEIN RTA1-RELATED"/>
    <property type="match status" value="1"/>
</dbReference>
<dbReference type="InterPro" id="IPR007568">
    <property type="entry name" value="RTA1"/>
</dbReference>
<sequence>LYYYTPTFTGAVITASIFLVLFVIHTTLLLRTRTWFCTPLAIGALCEVIGFGARAYSHSNKTYSRTNAGPLIALIVQAVLILLAPILFAATIYMFLGRIIRATGHTSLSPININNVTKIFVWCDFILLNLQSTGASLFTNSKGRTWMVTLGRAVVLVGLVVQIVVFGFFVVVAGMWHRRMRRGDREVVRRSVEGFRWERYMVMLYVVSGIITARNFFRVAEFAMGEDGYLNTNEWPVFAFDASLMAVVLVICSFWY</sequence>
<feature type="transmembrane region" description="Helical" evidence="5">
    <location>
        <begin position="68"/>
        <end position="96"/>
    </location>
</feature>
<gene>
    <name evidence="6" type="ORF">DM02DRAFT_482480</name>
</gene>
<evidence type="ECO:0000256" key="5">
    <source>
        <dbReference type="SAM" id="Phobius"/>
    </source>
</evidence>
<keyword evidence="7" id="KW-1185">Reference proteome</keyword>
<dbReference type="PANTHER" id="PTHR31465:SF27">
    <property type="entry name" value="DOMAIN PROTEIN, PUTATIVE (AFU_ORTHOLOGUE AFUA_3G01030)-RELATED"/>
    <property type="match status" value="1"/>
</dbReference>
<evidence type="ECO:0000256" key="3">
    <source>
        <dbReference type="ARBA" id="ARBA00022989"/>
    </source>
</evidence>
<dbReference type="Proteomes" id="UP000244855">
    <property type="component" value="Unassembled WGS sequence"/>
</dbReference>
<organism evidence="6 7">
    <name type="scientific">Periconia macrospinosa</name>
    <dbReference type="NCBI Taxonomy" id="97972"/>
    <lineage>
        <taxon>Eukaryota</taxon>
        <taxon>Fungi</taxon>
        <taxon>Dikarya</taxon>
        <taxon>Ascomycota</taxon>
        <taxon>Pezizomycotina</taxon>
        <taxon>Dothideomycetes</taxon>
        <taxon>Pleosporomycetidae</taxon>
        <taxon>Pleosporales</taxon>
        <taxon>Massarineae</taxon>
        <taxon>Periconiaceae</taxon>
        <taxon>Periconia</taxon>
    </lineage>
</organism>
<evidence type="ECO:0000313" key="7">
    <source>
        <dbReference type="Proteomes" id="UP000244855"/>
    </source>
</evidence>